<evidence type="ECO:0000256" key="1">
    <source>
        <dbReference type="ARBA" id="ARBA00022491"/>
    </source>
</evidence>
<keyword evidence="4" id="KW-0804">Transcription</keyword>
<dbReference type="RefSeq" id="WP_072846938.1">
    <property type="nucleotide sequence ID" value="NZ_FNAB01000017.1"/>
</dbReference>
<keyword evidence="8" id="KW-1185">Reference proteome</keyword>
<name>A0A1G7CWH9_9NOCA</name>
<evidence type="ECO:0000313" key="7">
    <source>
        <dbReference type="EMBL" id="SDE43682.1"/>
    </source>
</evidence>
<feature type="DNA-binding region" description="H-T-H motif" evidence="5">
    <location>
        <begin position="34"/>
        <end position="53"/>
    </location>
</feature>
<dbReference type="SUPFAM" id="SSF46689">
    <property type="entry name" value="Homeodomain-like"/>
    <property type="match status" value="1"/>
</dbReference>
<sequence length="192" mass="21153">MAKRGSYAKGIERREQILDAALRVIADRGYRATSVSELAAAVGLSQTGILHYFGSKEELFIAVLRKRDELDAAAPRGRHPVEAFIDVMRKNAEVPGLVELFAYMSVEASNPEHPAHQFMLDRYRVLTELLAGALREMQDSGSLAPDIDVTSTATALAALADGLQVRWLLDPTIDMAAQIEQFWNQIASRTQA</sequence>
<dbReference type="InterPro" id="IPR001647">
    <property type="entry name" value="HTH_TetR"/>
</dbReference>
<dbReference type="Proteomes" id="UP000199417">
    <property type="component" value="Unassembled WGS sequence"/>
</dbReference>
<keyword evidence="1" id="KW-0678">Repressor</keyword>
<dbReference type="InterPro" id="IPR036271">
    <property type="entry name" value="Tet_transcr_reg_TetR-rel_C_sf"/>
</dbReference>
<dbReference type="PANTHER" id="PTHR30055:SF226">
    <property type="entry name" value="HTH-TYPE TRANSCRIPTIONAL REGULATOR PKSA"/>
    <property type="match status" value="1"/>
</dbReference>
<dbReference type="PANTHER" id="PTHR30055">
    <property type="entry name" value="HTH-TYPE TRANSCRIPTIONAL REGULATOR RUTR"/>
    <property type="match status" value="1"/>
</dbReference>
<dbReference type="EMBL" id="FNAB01000017">
    <property type="protein sequence ID" value="SDE43682.1"/>
    <property type="molecule type" value="Genomic_DNA"/>
</dbReference>
<evidence type="ECO:0000313" key="8">
    <source>
        <dbReference type="Proteomes" id="UP000199417"/>
    </source>
</evidence>
<dbReference type="STRING" id="168276.SAMN05444580_11744"/>
<evidence type="ECO:0000256" key="3">
    <source>
        <dbReference type="ARBA" id="ARBA00023125"/>
    </source>
</evidence>
<feature type="domain" description="HTH tetR-type" evidence="6">
    <location>
        <begin position="11"/>
        <end position="71"/>
    </location>
</feature>
<organism evidence="7 8">
    <name type="scientific">Rhodococcus tukisamuensis</name>
    <dbReference type="NCBI Taxonomy" id="168276"/>
    <lineage>
        <taxon>Bacteria</taxon>
        <taxon>Bacillati</taxon>
        <taxon>Actinomycetota</taxon>
        <taxon>Actinomycetes</taxon>
        <taxon>Mycobacteriales</taxon>
        <taxon>Nocardiaceae</taxon>
        <taxon>Rhodococcus</taxon>
    </lineage>
</organism>
<dbReference type="PRINTS" id="PR00455">
    <property type="entry name" value="HTHTETR"/>
</dbReference>
<dbReference type="InterPro" id="IPR009057">
    <property type="entry name" value="Homeodomain-like_sf"/>
</dbReference>
<dbReference type="SUPFAM" id="SSF48498">
    <property type="entry name" value="Tetracyclin repressor-like, C-terminal domain"/>
    <property type="match status" value="1"/>
</dbReference>
<evidence type="ECO:0000256" key="2">
    <source>
        <dbReference type="ARBA" id="ARBA00023015"/>
    </source>
</evidence>
<dbReference type="PROSITE" id="PS50977">
    <property type="entry name" value="HTH_TETR_2"/>
    <property type="match status" value="1"/>
</dbReference>
<dbReference type="InterPro" id="IPR050109">
    <property type="entry name" value="HTH-type_TetR-like_transc_reg"/>
</dbReference>
<gene>
    <name evidence="7" type="ORF">SAMN05444580_11744</name>
</gene>
<dbReference type="InterPro" id="IPR039538">
    <property type="entry name" value="BetI_C"/>
</dbReference>
<keyword evidence="2" id="KW-0805">Transcription regulation</keyword>
<dbReference type="GO" id="GO:0003700">
    <property type="term" value="F:DNA-binding transcription factor activity"/>
    <property type="evidence" value="ECO:0007669"/>
    <property type="project" value="TreeGrafter"/>
</dbReference>
<evidence type="ECO:0000256" key="4">
    <source>
        <dbReference type="ARBA" id="ARBA00023163"/>
    </source>
</evidence>
<dbReference type="Pfam" id="PF13977">
    <property type="entry name" value="TetR_C_6"/>
    <property type="match status" value="1"/>
</dbReference>
<dbReference type="Pfam" id="PF00440">
    <property type="entry name" value="TetR_N"/>
    <property type="match status" value="1"/>
</dbReference>
<reference evidence="7 8" key="1">
    <citation type="submission" date="2016-10" db="EMBL/GenBank/DDBJ databases">
        <authorList>
            <person name="de Groot N.N."/>
        </authorList>
    </citation>
    <scope>NUCLEOTIDE SEQUENCE [LARGE SCALE GENOMIC DNA]</scope>
    <source>
        <strain evidence="7 8">JCM 11308</strain>
    </source>
</reference>
<proteinExistence type="predicted"/>
<evidence type="ECO:0000256" key="5">
    <source>
        <dbReference type="PROSITE-ProRule" id="PRU00335"/>
    </source>
</evidence>
<dbReference type="Gene3D" id="1.10.357.10">
    <property type="entry name" value="Tetracycline Repressor, domain 2"/>
    <property type="match status" value="1"/>
</dbReference>
<dbReference type="GO" id="GO:0000976">
    <property type="term" value="F:transcription cis-regulatory region binding"/>
    <property type="evidence" value="ECO:0007669"/>
    <property type="project" value="TreeGrafter"/>
</dbReference>
<accession>A0A1G7CWH9</accession>
<dbReference type="AlphaFoldDB" id="A0A1G7CWH9"/>
<evidence type="ECO:0000259" key="6">
    <source>
        <dbReference type="PROSITE" id="PS50977"/>
    </source>
</evidence>
<keyword evidence="3 5" id="KW-0238">DNA-binding</keyword>
<protein>
    <submittedName>
        <fullName evidence="7">DNA-binding transcriptional regulator, AcrR family</fullName>
    </submittedName>
</protein>